<organism evidence="2 3">
    <name type="scientific">Exidia glandulosa HHB12029</name>
    <dbReference type="NCBI Taxonomy" id="1314781"/>
    <lineage>
        <taxon>Eukaryota</taxon>
        <taxon>Fungi</taxon>
        <taxon>Dikarya</taxon>
        <taxon>Basidiomycota</taxon>
        <taxon>Agaricomycotina</taxon>
        <taxon>Agaricomycetes</taxon>
        <taxon>Auriculariales</taxon>
        <taxon>Exidiaceae</taxon>
        <taxon>Exidia</taxon>
    </lineage>
</organism>
<evidence type="ECO:0000313" key="2">
    <source>
        <dbReference type="EMBL" id="KZV83613.1"/>
    </source>
</evidence>
<dbReference type="EMBL" id="KV426263">
    <property type="protein sequence ID" value="KZV83613.1"/>
    <property type="molecule type" value="Genomic_DNA"/>
</dbReference>
<dbReference type="InParanoid" id="A0A165D193"/>
<dbReference type="AlphaFoldDB" id="A0A165D193"/>
<reference evidence="2 3" key="1">
    <citation type="journal article" date="2016" name="Mol. Biol. Evol.">
        <title>Comparative Genomics of Early-Diverging Mushroom-Forming Fungi Provides Insights into the Origins of Lignocellulose Decay Capabilities.</title>
        <authorList>
            <person name="Nagy L.G."/>
            <person name="Riley R."/>
            <person name="Tritt A."/>
            <person name="Adam C."/>
            <person name="Daum C."/>
            <person name="Floudas D."/>
            <person name="Sun H."/>
            <person name="Yadav J.S."/>
            <person name="Pangilinan J."/>
            <person name="Larsson K.H."/>
            <person name="Matsuura K."/>
            <person name="Barry K."/>
            <person name="Labutti K."/>
            <person name="Kuo R."/>
            <person name="Ohm R.A."/>
            <person name="Bhattacharya S.S."/>
            <person name="Shirouzu T."/>
            <person name="Yoshinaga Y."/>
            <person name="Martin F.M."/>
            <person name="Grigoriev I.V."/>
            <person name="Hibbett D.S."/>
        </authorList>
    </citation>
    <scope>NUCLEOTIDE SEQUENCE [LARGE SCALE GENOMIC DNA]</scope>
    <source>
        <strain evidence="2 3">HHB12029</strain>
    </source>
</reference>
<gene>
    <name evidence="2" type="ORF">EXIGLDRAFT_309345</name>
</gene>
<protein>
    <submittedName>
        <fullName evidence="2">Uncharacterized protein</fullName>
    </submittedName>
</protein>
<evidence type="ECO:0000313" key="3">
    <source>
        <dbReference type="Proteomes" id="UP000077266"/>
    </source>
</evidence>
<keyword evidence="3" id="KW-1185">Reference proteome</keyword>
<feature type="region of interest" description="Disordered" evidence="1">
    <location>
        <begin position="15"/>
        <end position="49"/>
    </location>
</feature>
<sequence>MRYFWAASFDALENAPPDHDADANASVTSDRDNPPLSLPGPSLATDQLGNHSRAPRCGFAIARSSRSCRPCTLPLVISSDLPSDPATTRKSPLKLTSRTLRGASLTTTEVLIQPDDFAMIYALDLAYCLSPRTSAQLRTRPFLTALTLSVNRPHHVCETCGISLVTRVRSAGNV</sequence>
<evidence type="ECO:0000256" key="1">
    <source>
        <dbReference type="SAM" id="MobiDB-lite"/>
    </source>
</evidence>
<dbReference type="Proteomes" id="UP000077266">
    <property type="component" value="Unassembled WGS sequence"/>
</dbReference>
<proteinExistence type="predicted"/>
<accession>A0A165D193</accession>
<name>A0A165D193_EXIGL</name>